<gene>
    <name evidence="2" type="ORF">CH63R_06175</name>
</gene>
<reference evidence="3" key="1">
    <citation type="journal article" date="2017" name="BMC Genomics">
        <title>Gapless genome assembly of Colletotrichum higginsianum reveals chromosome structure and association of transposable elements with secondary metabolite gene clusters.</title>
        <authorList>
            <person name="Dallery J.-F."/>
            <person name="Lapalu N."/>
            <person name="Zampounis A."/>
            <person name="Pigne S."/>
            <person name="Luyten I."/>
            <person name="Amselem J."/>
            <person name="Wittenberg A.H.J."/>
            <person name="Zhou S."/>
            <person name="de Queiroz M.V."/>
            <person name="Robin G.P."/>
            <person name="Auger A."/>
            <person name="Hainaut M."/>
            <person name="Henrissat B."/>
            <person name="Kim K.-T."/>
            <person name="Lee Y.-H."/>
            <person name="Lespinet O."/>
            <person name="Schwartz D.C."/>
            <person name="Thon M.R."/>
            <person name="O'Connell R.J."/>
        </authorList>
    </citation>
    <scope>NUCLEOTIDE SEQUENCE [LARGE SCALE GENOMIC DNA]</scope>
    <source>
        <strain evidence="3">IMI 349063</strain>
    </source>
</reference>
<dbReference type="Proteomes" id="UP000092177">
    <property type="component" value="Chromosome 4"/>
</dbReference>
<dbReference type="GeneID" id="28865257"/>
<sequence length="324" mass="33712">MGHPNSRKSILLSYISSIPCSPSQISSFLPVSCHTSPFGGRVFLFAFPHSSSCFHSLWSAKLVEMRAFLVLSSLVLNVALAAPSNEIRKRDVVTIQNAIVTVSTAASNLDIAIRTLSTDPRSAEPLVPAVMDIEFALTQARTDILPTQSISIAEAVNLQTAADTLTKSLKIMVMSSMLQRQALDQLGMTPMLLMSFMNQNMLSAALSQAIVSKVPAEGISNAAFALGGARGAVNMGILSLSNAPLVMPANMTPPPPPAAPQQPAPPPAPENPQQPPPQQPPPQQPAPPAAGATATGQGQGQGQAAPQENPASSAITADTNTTAS</sequence>
<evidence type="ECO:0000313" key="2">
    <source>
        <dbReference type="EMBL" id="OBR10483.1"/>
    </source>
</evidence>
<feature type="compositionally biased region" description="Polar residues" evidence="1">
    <location>
        <begin position="312"/>
        <end position="324"/>
    </location>
</feature>
<proteinExistence type="predicted"/>
<evidence type="ECO:0000313" key="3">
    <source>
        <dbReference type="Proteomes" id="UP000092177"/>
    </source>
</evidence>
<dbReference type="VEuPathDB" id="FungiDB:CH63R_06175"/>
<dbReference type="InterPro" id="IPR021054">
    <property type="entry name" value="Cell_wall_mannoprotein_1"/>
</dbReference>
<feature type="compositionally biased region" description="Low complexity" evidence="1">
    <location>
        <begin position="289"/>
        <end position="311"/>
    </location>
</feature>
<comment type="caution">
    <text evidence="2">The sequence shown here is derived from an EMBL/GenBank/DDBJ whole genome shotgun (WGS) entry which is preliminary data.</text>
</comment>
<name>A0A1B7YEI6_COLHI</name>
<dbReference type="AlphaFoldDB" id="A0A1B7YEI6"/>
<accession>A0A1B7YEI6</accession>
<dbReference type="KEGG" id="chig:CH63R_06175"/>
<feature type="compositionally biased region" description="Pro residues" evidence="1">
    <location>
        <begin position="251"/>
        <end position="288"/>
    </location>
</feature>
<organism evidence="2 3">
    <name type="scientific">Colletotrichum higginsianum (strain IMI 349063)</name>
    <name type="common">Crucifer anthracnose fungus</name>
    <dbReference type="NCBI Taxonomy" id="759273"/>
    <lineage>
        <taxon>Eukaryota</taxon>
        <taxon>Fungi</taxon>
        <taxon>Dikarya</taxon>
        <taxon>Ascomycota</taxon>
        <taxon>Pezizomycotina</taxon>
        <taxon>Sordariomycetes</taxon>
        <taxon>Hypocreomycetidae</taxon>
        <taxon>Glomerellales</taxon>
        <taxon>Glomerellaceae</taxon>
        <taxon>Colletotrichum</taxon>
        <taxon>Colletotrichum destructivum species complex</taxon>
    </lineage>
</organism>
<dbReference type="Pfam" id="PF12296">
    <property type="entry name" value="HsbA"/>
    <property type="match status" value="1"/>
</dbReference>
<dbReference type="Gene3D" id="1.20.1280.140">
    <property type="match status" value="1"/>
</dbReference>
<protein>
    <submittedName>
        <fullName evidence="2">Cell wall protein</fullName>
    </submittedName>
</protein>
<evidence type="ECO:0000256" key="1">
    <source>
        <dbReference type="SAM" id="MobiDB-lite"/>
    </source>
</evidence>
<dbReference type="OrthoDB" id="4848740at2759"/>
<dbReference type="EMBL" id="LTAN01000004">
    <property type="protein sequence ID" value="OBR10483.1"/>
    <property type="molecule type" value="Genomic_DNA"/>
</dbReference>
<keyword evidence="3" id="KW-1185">Reference proteome</keyword>
<feature type="region of interest" description="Disordered" evidence="1">
    <location>
        <begin position="249"/>
        <end position="324"/>
    </location>
</feature>
<dbReference type="RefSeq" id="XP_018159000.1">
    <property type="nucleotide sequence ID" value="XM_018301150.1"/>
</dbReference>